<keyword evidence="2" id="KW-1185">Reference proteome</keyword>
<dbReference type="Proteomes" id="UP001163835">
    <property type="component" value="Unassembled WGS sequence"/>
</dbReference>
<organism evidence="1 2">
    <name type="scientific">Lentinula aff. lateritia</name>
    <dbReference type="NCBI Taxonomy" id="2804960"/>
    <lineage>
        <taxon>Eukaryota</taxon>
        <taxon>Fungi</taxon>
        <taxon>Dikarya</taxon>
        <taxon>Basidiomycota</taxon>
        <taxon>Agaricomycotina</taxon>
        <taxon>Agaricomycetes</taxon>
        <taxon>Agaricomycetidae</taxon>
        <taxon>Agaricales</taxon>
        <taxon>Marasmiineae</taxon>
        <taxon>Omphalotaceae</taxon>
        <taxon>Lentinula</taxon>
    </lineage>
</organism>
<accession>A0ACC1TPT5</accession>
<protein>
    <submittedName>
        <fullName evidence="1">S-adenosyl-L-methionine-dependent methyltransferase</fullName>
    </submittedName>
</protein>
<comment type="caution">
    <text evidence="1">The sequence shown here is derived from an EMBL/GenBank/DDBJ whole genome shotgun (WGS) entry which is preliminary data.</text>
</comment>
<keyword evidence="1" id="KW-0808">Transferase</keyword>
<sequence>MTGRSEVQALLLLISESAMQALHEYEKHGEALPSLYGDHLHLLDKGHTPILLKKAIRNLEGACDQLCSTLAPPLHTIVNVPQDYYWSCLRVAAHKKIADILDGNSSGVDIMSLVTETGIEQTKLTVIMRTLAARHCFHEVASGIYTNTRLSLMLHSRNSHTDFIDLLTTEGQQTAGHFQEYLDDVEYGQSHDTTHTTFTYSVKGSGFQGTVYDWMKANVMSRSMPSMNTVMGSLSIIKVFPWNRVKTVCDVGCGNGSFVWPLIQEFPNLHVSLFDLPETLEVARHVSNALCLSQELQNQLHFQSGNFFDDPLPKLLDIYYFRNVIHNWPDHSVLSILKSVRKVMGDQARVLIHEYTIHSLQQSQPEAHIEGSLDEAPWPLLPDFGYGKMRLHNQDLTMLFMYNARERTVEELQALSNQAGLTLNKIWDLGETTVLEFIIGNS</sequence>
<keyword evidence="1" id="KW-0489">Methyltransferase</keyword>
<dbReference type="EMBL" id="MU795397">
    <property type="protein sequence ID" value="KAJ3806632.1"/>
    <property type="molecule type" value="Genomic_DNA"/>
</dbReference>
<name>A0ACC1TPT5_9AGAR</name>
<proteinExistence type="predicted"/>
<evidence type="ECO:0000313" key="1">
    <source>
        <dbReference type="EMBL" id="KAJ3806632.1"/>
    </source>
</evidence>
<gene>
    <name evidence="1" type="ORF">F5876DRAFT_49666</name>
</gene>
<evidence type="ECO:0000313" key="2">
    <source>
        <dbReference type="Proteomes" id="UP001163835"/>
    </source>
</evidence>
<reference evidence="1" key="1">
    <citation type="submission" date="2022-09" db="EMBL/GenBank/DDBJ databases">
        <title>A Global Phylogenomic Analysis of the Shiitake Genus Lentinula.</title>
        <authorList>
            <consortium name="DOE Joint Genome Institute"/>
            <person name="Sierra-Patev S."/>
            <person name="Min B."/>
            <person name="Naranjo-Ortiz M."/>
            <person name="Looney B."/>
            <person name="Konkel Z."/>
            <person name="Slot J.C."/>
            <person name="Sakamoto Y."/>
            <person name="Steenwyk J.L."/>
            <person name="Rokas A."/>
            <person name="Carro J."/>
            <person name="Camarero S."/>
            <person name="Ferreira P."/>
            <person name="Molpeceres G."/>
            <person name="Ruiz-Duenas F.J."/>
            <person name="Serrano A."/>
            <person name="Henrissat B."/>
            <person name="Drula E."/>
            <person name="Hughes K.W."/>
            <person name="Mata J.L."/>
            <person name="Ishikawa N.K."/>
            <person name="Vargas-Isla R."/>
            <person name="Ushijima S."/>
            <person name="Smith C.A."/>
            <person name="Ahrendt S."/>
            <person name="Andreopoulos W."/>
            <person name="He G."/>
            <person name="Labutti K."/>
            <person name="Lipzen A."/>
            <person name="Ng V."/>
            <person name="Riley R."/>
            <person name="Sandor L."/>
            <person name="Barry K."/>
            <person name="Martinez A.T."/>
            <person name="Xiao Y."/>
            <person name="Gibbons J.G."/>
            <person name="Terashima K."/>
            <person name="Grigoriev I.V."/>
            <person name="Hibbett D.S."/>
        </authorList>
    </citation>
    <scope>NUCLEOTIDE SEQUENCE</scope>
    <source>
        <strain evidence="1">TMI1499</strain>
    </source>
</reference>